<dbReference type="AlphaFoldDB" id="A0A918IMK3"/>
<evidence type="ECO:0000256" key="2">
    <source>
        <dbReference type="SAM" id="SignalP"/>
    </source>
</evidence>
<evidence type="ECO:0000313" key="4">
    <source>
        <dbReference type="Proteomes" id="UP000634668"/>
    </source>
</evidence>
<feature type="signal peptide" evidence="2">
    <location>
        <begin position="1"/>
        <end position="18"/>
    </location>
</feature>
<protein>
    <recommendedName>
        <fullName evidence="5">DUF4134 domain-containing protein</fullName>
    </recommendedName>
</protein>
<name>A0A918IMK3_9FLAO</name>
<keyword evidence="4" id="KW-1185">Reference proteome</keyword>
<keyword evidence="1" id="KW-0812">Transmembrane</keyword>
<evidence type="ECO:0000256" key="1">
    <source>
        <dbReference type="SAM" id="Phobius"/>
    </source>
</evidence>
<dbReference type="EMBL" id="BMWP01000002">
    <property type="protein sequence ID" value="GGW22866.1"/>
    <property type="molecule type" value="Genomic_DNA"/>
</dbReference>
<feature type="transmembrane region" description="Helical" evidence="1">
    <location>
        <begin position="70"/>
        <end position="92"/>
    </location>
</feature>
<organism evidence="3 4">
    <name type="scientific">Arenibacter certesii</name>
    <dbReference type="NCBI Taxonomy" id="228955"/>
    <lineage>
        <taxon>Bacteria</taxon>
        <taxon>Pseudomonadati</taxon>
        <taxon>Bacteroidota</taxon>
        <taxon>Flavobacteriia</taxon>
        <taxon>Flavobacteriales</taxon>
        <taxon>Flavobacteriaceae</taxon>
        <taxon>Arenibacter</taxon>
    </lineage>
</organism>
<comment type="caution">
    <text evidence="3">The sequence shown here is derived from an EMBL/GenBank/DDBJ whole genome shotgun (WGS) entry which is preliminary data.</text>
</comment>
<feature type="transmembrane region" description="Helical" evidence="1">
    <location>
        <begin position="39"/>
        <end position="58"/>
    </location>
</feature>
<evidence type="ECO:0008006" key="5">
    <source>
        <dbReference type="Google" id="ProtNLM"/>
    </source>
</evidence>
<reference evidence="3" key="2">
    <citation type="submission" date="2020-09" db="EMBL/GenBank/DDBJ databases">
        <authorList>
            <person name="Sun Q."/>
            <person name="Kim S."/>
        </authorList>
    </citation>
    <scope>NUCLEOTIDE SEQUENCE</scope>
    <source>
        <strain evidence="3">KCTC 12113</strain>
    </source>
</reference>
<feature type="chain" id="PRO_5037919647" description="DUF4134 domain-containing protein" evidence="2">
    <location>
        <begin position="19"/>
        <end position="135"/>
    </location>
</feature>
<accession>A0A918IMK3</accession>
<keyword evidence="1" id="KW-0472">Membrane</keyword>
<reference evidence="3" key="1">
    <citation type="journal article" date="2014" name="Int. J. Syst. Evol. Microbiol.">
        <title>Complete genome sequence of Corynebacterium casei LMG S-19264T (=DSM 44701T), isolated from a smear-ripened cheese.</title>
        <authorList>
            <consortium name="US DOE Joint Genome Institute (JGI-PGF)"/>
            <person name="Walter F."/>
            <person name="Albersmeier A."/>
            <person name="Kalinowski J."/>
            <person name="Ruckert C."/>
        </authorList>
    </citation>
    <scope>NUCLEOTIDE SEQUENCE</scope>
    <source>
        <strain evidence="3">KCTC 12113</strain>
    </source>
</reference>
<evidence type="ECO:0000313" key="3">
    <source>
        <dbReference type="EMBL" id="GGW22866.1"/>
    </source>
</evidence>
<sequence>MRSILLLLALLLVNSQIAGQTKEFSKDYFLQKSKKQNTTGWILLGGGTAMVIGGITAFNSSWDSGSNSSADIGGVFVLVGILADGASIPYFISAANNKKTAMSITFDYKPIYLPGESLVATKPYSIVSLKIKLDR</sequence>
<dbReference type="Proteomes" id="UP000634668">
    <property type="component" value="Unassembled WGS sequence"/>
</dbReference>
<gene>
    <name evidence="3" type="ORF">GCM10007383_03420</name>
</gene>
<dbReference type="RefSeq" id="WP_026813512.1">
    <property type="nucleotide sequence ID" value="NZ_BMWP01000002.1"/>
</dbReference>
<keyword evidence="1" id="KW-1133">Transmembrane helix</keyword>
<proteinExistence type="predicted"/>
<keyword evidence="2" id="KW-0732">Signal</keyword>